<evidence type="ECO:0000259" key="1">
    <source>
        <dbReference type="Pfam" id="PF13086"/>
    </source>
</evidence>
<dbReference type="Pfam" id="PF13195">
    <property type="entry name" value="DUF4011"/>
    <property type="match status" value="1"/>
</dbReference>
<feature type="domain" description="DNA2/NAM7 helicase-like C-terminal" evidence="2">
    <location>
        <begin position="778"/>
        <end position="969"/>
    </location>
</feature>
<evidence type="ECO:0000259" key="2">
    <source>
        <dbReference type="Pfam" id="PF13087"/>
    </source>
</evidence>
<sequence>MNESSSLKSKLLLASKLQNDNSITTKLNDNNTDLKKWSFDQDILDFLLDSGVDVLPVDKYINPNEITYKLENSQNAEEFIKLAKEANVYIKKDEKELLRTDFLNNKNQVFSRISDDIILGNKRFLRTKREADRRYNDESVWYLYVAAYFLKGKAVDGTIINSPLLLYKVDVTEKNGQIIIIKKEKVPTINAKLNLFLNRTYELGLGTFDDVENFEILVEEYSPFLKNIIGQNLKDIVDKENLVEFNNYDLSEITFQIEPSIVFGLMDPCGGIVLSDYEKIVKSDEDPFKEISVISNTNVYEEEVIEKDDIVMFDRPLNIYQKYAVKSALGESTLVFGPPGTGKSQVISTIIANILNNNKTVLMVSEKKAALDVLEERLKAIEDICLFAYDDQDVNYFYGKIKKLHDLLNNDLNKVALANSEGTYSKIKEMYNDLRTISSLTVNNKHLEEINYIDKKDFKHDLDMIMFASDILKLSKQSSLNVLFQQYSDLFKTLYDKKEYFPDVILKAELMELKALANNSHDPNLVYKLFFSTHKVKKPNLFSKFSIKMISALELDHLKEYVDKLLELNIDQLSMSQIYKIISWNNEDLVRLQDEVESYLLWKEINKIDYLSKPLLDTVATNYLNNQKRMVKNVDIFIRDNYLNNLRDWIKEVESSDDQETKNQLKELFRIASLKKAKSINATIKNFYKVLRKLFPIWILNPIQTSQVIPCEPQIFDYGIFDEASQMFYENSYPLVYRCKNNIVSGDDKQLSPIGNFVSKAFDNYDNYDEDGDSSIVSLFEKATTLSWPHFQLKNHYRSWSADLISFANRYIYNNEMKIVTINGDFHKVVKTIDVNGYLDDTTLTNNAEVDTVLELIKNDYADRRDVTSYTTLIVALNNQQVDLLEAEFNSKMPLMCQNAVDAYNTGTLSFGTIENIQGEEADNVIISLTYAKNKDGKLTTDFGSIASESGTSRINVAITRAIKSMTIVKSLSSRDTIMATNPDLNIFFKFVAWCEQINSKPSLNDILFDNIDSSSQPLETPFANKVLNELKLLYNNDRYNVLTNICLGSRLVDICIVDKVKRNVALCISLDDDSYNYGLKKMIEEIDSQKLLQDRGYKAIKIMMIDWVVRKDMVLNEIENALTSNN</sequence>
<dbReference type="Pfam" id="PF13087">
    <property type="entry name" value="AAA_12"/>
    <property type="match status" value="1"/>
</dbReference>
<comment type="caution">
    <text evidence="3">The sequence shown here is derived from an EMBL/GenBank/DDBJ whole genome shotgun (WGS) entry which is preliminary data.</text>
</comment>
<dbReference type="Proteomes" id="UP001449582">
    <property type="component" value="Unassembled WGS sequence"/>
</dbReference>
<dbReference type="SUPFAM" id="SSF52540">
    <property type="entry name" value="P-loop containing nucleoside triphosphate hydrolases"/>
    <property type="match status" value="1"/>
</dbReference>
<evidence type="ECO:0000313" key="4">
    <source>
        <dbReference type="Proteomes" id="UP001449582"/>
    </source>
</evidence>
<name>A0ABP9U8Z7_9BACT</name>
<dbReference type="Pfam" id="PF13086">
    <property type="entry name" value="AAA_11"/>
    <property type="match status" value="1"/>
</dbReference>
<gene>
    <name evidence="3" type="ORF">UREOM_2680</name>
</gene>
<dbReference type="RefSeq" id="WP_353289724.1">
    <property type="nucleotide sequence ID" value="NZ_BAABQM010000002.1"/>
</dbReference>
<dbReference type="EMBL" id="BAABQM010000002">
    <property type="protein sequence ID" value="GAA5414557.1"/>
    <property type="molecule type" value="Genomic_DNA"/>
</dbReference>
<dbReference type="InterPro" id="IPR027417">
    <property type="entry name" value="P-loop_NTPase"/>
</dbReference>
<feature type="domain" description="DNA2/NAM7 helicase helicase" evidence="1">
    <location>
        <begin position="317"/>
        <end position="380"/>
    </location>
</feature>
<dbReference type="InterPro" id="IPR047187">
    <property type="entry name" value="SF1_C_Upf1"/>
</dbReference>
<protein>
    <submittedName>
        <fullName evidence="3">AAA domain-containing protein</fullName>
    </submittedName>
</protein>
<dbReference type="InterPro" id="IPR025103">
    <property type="entry name" value="DUF4011"/>
</dbReference>
<dbReference type="PANTHER" id="PTHR10887">
    <property type="entry name" value="DNA2/NAM7 HELICASE FAMILY"/>
    <property type="match status" value="1"/>
</dbReference>
<proteinExistence type="predicted"/>
<evidence type="ECO:0000313" key="3">
    <source>
        <dbReference type="EMBL" id="GAA5414557.1"/>
    </source>
</evidence>
<accession>A0ABP9U8Z7</accession>
<dbReference type="Gene3D" id="3.40.50.300">
    <property type="entry name" value="P-loop containing nucleotide triphosphate hydrolases"/>
    <property type="match status" value="3"/>
</dbReference>
<dbReference type="InterPro" id="IPR045055">
    <property type="entry name" value="DNA2/NAM7-like"/>
</dbReference>
<organism evidence="3 4">
    <name type="scientific">Ureaplasma ceti</name>
    <dbReference type="NCBI Taxonomy" id="3119530"/>
    <lineage>
        <taxon>Bacteria</taxon>
        <taxon>Bacillati</taxon>
        <taxon>Mycoplasmatota</taxon>
        <taxon>Mycoplasmoidales</taxon>
        <taxon>Mycoplasmoidaceae</taxon>
        <taxon>Ureaplasma</taxon>
    </lineage>
</organism>
<dbReference type="CDD" id="cd18808">
    <property type="entry name" value="SF1_C_Upf1"/>
    <property type="match status" value="1"/>
</dbReference>
<keyword evidence="4" id="KW-1185">Reference proteome</keyword>
<dbReference type="InterPro" id="IPR041677">
    <property type="entry name" value="DNA2/NAM7_AAA_11"/>
</dbReference>
<reference evidence="3" key="1">
    <citation type="submission" date="2024-02" db="EMBL/GenBank/DDBJ databases">
        <title>Draft genome sequence of new strains in genus Ureaplasma.</title>
        <authorList>
            <person name="Nakajima Y."/>
            <person name="Segawa T."/>
        </authorList>
    </citation>
    <scope>NUCLEOTIDE SEQUENCE [LARGE SCALE GENOMIC DNA]</scope>
    <source>
        <strain evidence="3">OM1</strain>
    </source>
</reference>
<dbReference type="InterPro" id="IPR041679">
    <property type="entry name" value="DNA2/NAM7-like_C"/>
</dbReference>